<keyword evidence="2" id="KW-1185">Reference proteome</keyword>
<protein>
    <submittedName>
        <fullName evidence="1">Uncharacterized protein</fullName>
    </submittedName>
</protein>
<reference evidence="1 2" key="1">
    <citation type="journal article" date="2018" name="Front. Plant Sci.">
        <title>Red Clover (Trifolium pratense) and Zigzag Clover (T. medium) - A Picture of Genomic Similarities and Differences.</title>
        <authorList>
            <person name="Dluhosova J."/>
            <person name="Istvanek J."/>
            <person name="Nedelnik J."/>
            <person name="Repkova J."/>
        </authorList>
    </citation>
    <scope>NUCLEOTIDE SEQUENCE [LARGE SCALE GENOMIC DNA]</scope>
    <source>
        <strain evidence="2">cv. 10/8</strain>
        <tissue evidence="1">Leaf</tissue>
    </source>
</reference>
<dbReference type="EMBL" id="LXQA010569630">
    <property type="protein sequence ID" value="MCI59767.1"/>
    <property type="molecule type" value="Genomic_DNA"/>
</dbReference>
<proteinExistence type="predicted"/>
<evidence type="ECO:0000313" key="2">
    <source>
        <dbReference type="Proteomes" id="UP000265520"/>
    </source>
</evidence>
<name>A0A392TH69_9FABA</name>
<sequence length="56" mass="5687">PGDSAAVETTRSITGFSHISVSSSNATMLLKVTAHQLTTAATGKCFVSITTTAETS</sequence>
<dbReference type="Proteomes" id="UP000265520">
    <property type="component" value="Unassembled WGS sequence"/>
</dbReference>
<organism evidence="1 2">
    <name type="scientific">Trifolium medium</name>
    <dbReference type="NCBI Taxonomy" id="97028"/>
    <lineage>
        <taxon>Eukaryota</taxon>
        <taxon>Viridiplantae</taxon>
        <taxon>Streptophyta</taxon>
        <taxon>Embryophyta</taxon>
        <taxon>Tracheophyta</taxon>
        <taxon>Spermatophyta</taxon>
        <taxon>Magnoliopsida</taxon>
        <taxon>eudicotyledons</taxon>
        <taxon>Gunneridae</taxon>
        <taxon>Pentapetalae</taxon>
        <taxon>rosids</taxon>
        <taxon>fabids</taxon>
        <taxon>Fabales</taxon>
        <taxon>Fabaceae</taxon>
        <taxon>Papilionoideae</taxon>
        <taxon>50 kb inversion clade</taxon>
        <taxon>NPAAA clade</taxon>
        <taxon>Hologalegina</taxon>
        <taxon>IRL clade</taxon>
        <taxon>Trifolieae</taxon>
        <taxon>Trifolium</taxon>
    </lineage>
</organism>
<dbReference type="AlphaFoldDB" id="A0A392TH69"/>
<accession>A0A392TH69</accession>
<comment type="caution">
    <text evidence="1">The sequence shown here is derived from an EMBL/GenBank/DDBJ whole genome shotgun (WGS) entry which is preliminary data.</text>
</comment>
<evidence type="ECO:0000313" key="1">
    <source>
        <dbReference type="EMBL" id="MCI59767.1"/>
    </source>
</evidence>
<feature type="non-terminal residue" evidence="1">
    <location>
        <position position="1"/>
    </location>
</feature>